<feature type="signal peptide" evidence="10">
    <location>
        <begin position="1"/>
        <end position="24"/>
    </location>
</feature>
<evidence type="ECO:0000256" key="3">
    <source>
        <dbReference type="ARBA" id="ARBA00008725"/>
    </source>
</evidence>
<feature type="chain" id="PRO_5039758515" description="Phosphate-binding protein" evidence="10">
    <location>
        <begin position="25"/>
        <end position="333"/>
    </location>
</feature>
<sequence length="333" mass="35764">MFRKRGRKPAGILVLVLMLSTLLAACGGGNSGSASGENTDNGSAQQTEGNTTAALTGTIEIDGSSTLHPLTEAVAEEFGAANPDVRVPIGTGGTGAGFKRFNNSEIAVSNASRPIKDKEAEEAKANGVVYHEVLVAYDGLSVVVNPSNDFVDKLTVDELKKIYEPNSTVKTWADVREGWPAQEIKIYSPGTDHGTFDYFTEAINGEAQASRNDSQITFSADTNAVVQGVAGDKNSIGYFGFSFYEENQDKLKLVPIDNGTATVAPSMETIKDNSYAPLSRPLLLYVNDKELERPEVKAFMDFYLENAPSLAGEVGFVPLQDDQYQAEKDKLAK</sequence>
<evidence type="ECO:0000259" key="11">
    <source>
        <dbReference type="Pfam" id="PF12849"/>
    </source>
</evidence>
<dbReference type="GO" id="GO:0042301">
    <property type="term" value="F:phosphate ion binding"/>
    <property type="evidence" value="ECO:0007669"/>
    <property type="project" value="UniProtKB-UniRule"/>
</dbReference>
<evidence type="ECO:0000256" key="10">
    <source>
        <dbReference type="RuleBase" id="RU367119"/>
    </source>
</evidence>
<dbReference type="InterPro" id="IPR050811">
    <property type="entry name" value="Phosphate_ABC_transporter"/>
</dbReference>
<dbReference type="EMBL" id="LIUT01000003">
    <property type="protein sequence ID" value="KOR82162.1"/>
    <property type="molecule type" value="Genomic_DNA"/>
</dbReference>
<organism evidence="12 13">
    <name type="scientific">Paenibacillus solani</name>
    <dbReference type="NCBI Taxonomy" id="1705565"/>
    <lineage>
        <taxon>Bacteria</taxon>
        <taxon>Bacillati</taxon>
        <taxon>Bacillota</taxon>
        <taxon>Bacilli</taxon>
        <taxon>Bacillales</taxon>
        <taxon>Paenibacillaceae</taxon>
        <taxon>Paenibacillus</taxon>
    </lineage>
</organism>
<keyword evidence="8 10" id="KW-0564">Palmitate</keyword>
<comment type="subcellular location">
    <subcellularLocation>
        <location evidence="2 10">Cell membrane</location>
        <topology evidence="2 10">Lipid-anchor</topology>
    </subcellularLocation>
</comment>
<dbReference type="InterPro" id="IPR011862">
    <property type="entry name" value="Phos-bd"/>
</dbReference>
<keyword evidence="9 10" id="KW-0449">Lipoprotein</keyword>
<dbReference type="SUPFAM" id="SSF53850">
    <property type="entry name" value="Periplasmic binding protein-like II"/>
    <property type="match status" value="1"/>
</dbReference>
<dbReference type="Proteomes" id="UP000036932">
    <property type="component" value="Unassembled WGS sequence"/>
</dbReference>
<feature type="domain" description="PBP" evidence="11">
    <location>
        <begin position="51"/>
        <end position="304"/>
    </location>
</feature>
<dbReference type="Gene3D" id="3.40.190.10">
    <property type="entry name" value="Periplasmic binding protein-like II"/>
    <property type="match status" value="2"/>
</dbReference>
<evidence type="ECO:0000256" key="6">
    <source>
        <dbReference type="ARBA" id="ARBA00022592"/>
    </source>
</evidence>
<dbReference type="Pfam" id="PF12849">
    <property type="entry name" value="PBP_like_2"/>
    <property type="match status" value="1"/>
</dbReference>
<proteinExistence type="inferred from homology"/>
<dbReference type="CDD" id="cd13654">
    <property type="entry name" value="PBP2_phosphate_like_2"/>
    <property type="match status" value="1"/>
</dbReference>
<comment type="similarity">
    <text evidence="3 10">Belongs to the PstS family.</text>
</comment>
<evidence type="ECO:0000313" key="13">
    <source>
        <dbReference type="Proteomes" id="UP000036932"/>
    </source>
</evidence>
<dbReference type="NCBIfam" id="TIGR02136">
    <property type="entry name" value="ptsS_2"/>
    <property type="match status" value="1"/>
</dbReference>
<evidence type="ECO:0000313" key="12">
    <source>
        <dbReference type="EMBL" id="KOR82162.1"/>
    </source>
</evidence>
<keyword evidence="7 10" id="KW-0732">Signal</keyword>
<keyword evidence="10" id="KW-0472">Membrane</keyword>
<evidence type="ECO:0000256" key="2">
    <source>
        <dbReference type="ARBA" id="ARBA00004193"/>
    </source>
</evidence>
<evidence type="ECO:0000256" key="4">
    <source>
        <dbReference type="ARBA" id="ARBA00011529"/>
    </source>
</evidence>
<keyword evidence="10" id="KW-1003">Cell membrane</keyword>
<dbReference type="InterPro" id="IPR024370">
    <property type="entry name" value="PBP_domain"/>
</dbReference>
<comment type="function">
    <text evidence="10">Involved in the system for phosphate transport across the cytoplasmic membrane.</text>
</comment>
<accession>A0A0M1NJ67</accession>
<dbReference type="RefSeq" id="WP_053492013.1">
    <property type="nucleotide sequence ID" value="NZ_LIUT01000003.1"/>
</dbReference>
<evidence type="ECO:0000256" key="8">
    <source>
        <dbReference type="ARBA" id="ARBA00023139"/>
    </source>
</evidence>
<gene>
    <name evidence="12" type="ORF">AM231_17585</name>
</gene>
<evidence type="ECO:0000256" key="9">
    <source>
        <dbReference type="ARBA" id="ARBA00023288"/>
    </source>
</evidence>
<evidence type="ECO:0000256" key="7">
    <source>
        <dbReference type="ARBA" id="ARBA00022729"/>
    </source>
</evidence>
<name>A0A0M1NJ67_9BACL</name>
<reference evidence="13" key="1">
    <citation type="submission" date="2015-08" db="EMBL/GenBank/DDBJ databases">
        <title>Genome sequencing project for genomic taxonomy and phylogenomics of Bacillus-like bacteria.</title>
        <authorList>
            <person name="Liu B."/>
            <person name="Wang J."/>
            <person name="Zhu Y."/>
            <person name="Liu G."/>
            <person name="Chen Q."/>
            <person name="Chen Z."/>
            <person name="Lan J."/>
            <person name="Che J."/>
            <person name="Ge C."/>
            <person name="Shi H."/>
            <person name="Pan Z."/>
            <person name="Liu X."/>
        </authorList>
    </citation>
    <scope>NUCLEOTIDE SEQUENCE [LARGE SCALE GENOMIC DNA]</scope>
    <source>
        <strain evidence="13">FJAT-22460</strain>
    </source>
</reference>
<dbReference type="OrthoDB" id="9790048at2"/>
<dbReference type="PATRIC" id="fig|1705565.3.peg.5449"/>
<evidence type="ECO:0000256" key="1">
    <source>
        <dbReference type="ARBA" id="ARBA00002841"/>
    </source>
</evidence>
<dbReference type="PANTHER" id="PTHR30570:SF1">
    <property type="entry name" value="PHOSPHATE-BINDING PROTEIN PSTS"/>
    <property type="match status" value="1"/>
</dbReference>
<comment type="subunit">
    <text evidence="4 10">The complex is composed of two ATP-binding proteins (PstB), two transmembrane proteins (PstC and PstA) and a solute-binding protein (PstS).</text>
</comment>
<comment type="caution">
    <text evidence="12">The sequence shown here is derived from an EMBL/GenBank/DDBJ whole genome shotgun (WGS) entry which is preliminary data.</text>
</comment>
<evidence type="ECO:0000256" key="5">
    <source>
        <dbReference type="ARBA" id="ARBA00022448"/>
    </source>
</evidence>
<dbReference type="GO" id="GO:0005886">
    <property type="term" value="C:plasma membrane"/>
    <property type="evidence" value="ECO:0007669"/>
    <property type="project" value="UniProtKB-SubCell"/>
</dbReference>
<protein>
    <recommendedName>
        <fullName evidence="10">Phosphate-binding protein</fullName>
    </recommendedName>
</protein>
<dbReference type="AlphaFoldDB" id="A0A0M1NJ67"/>
<keyword evidence="6 10" id="KW-0592">Phosphate transport</keyword>
<dbReference type="PANTHER" id="PTHR30570">
    <property type="entry name" value="PERIPLASMIC PHOSPHATE BINDING COMPONENT OF PHOSPHATE ABC TRANSPORTER"/>
    <property type="match status" value="1"/>
</dbReference>
<dbReference type="PROSITE" id="PS51257">
    <property type="entry name" value="PROKAR_LIPOPROTEIN"/>
    <property type="match status" value="1"/>
</dbReference>
<comment type="function">
    <text evidence="1">Part of the ABC transporter complex PstSACB involved in phosphate import.</text>
</comment>
<keyword evidence="5 10" id="KW-0813">Transport</keyword>
<keyword evidence="13" id="KW-1185">Reference proteome</keyword>
<dbReference type="GO" id="GO:0006817">
    <property type="term" value="P:phosphate ion transport"/>
    <property type="evidence" value="ECO:0007669"/>
    <property type="project" value="UniProtKB-UniRule"/>
</dbReference>